<dbReference type="Gene3D" id="1.20.1610.10">
    <property type="entry name" value="alpha-1,2-mannosidases domains"/>
    <property type="match status" value="1"/>
</dbReference>
<evidence type="ECO:0000256" key="1">
    <source>
        <dbReference type="ARBA" id="ARBA00001913"/>
    </source>
</evidence>
<dbReference type="GO" id="GO:0030246">
    <property type="term" value="F:carbohydrate binding"/>
    <property type="evidence" value="ECO:0007669"/>
    <property type="project" value="InterPro"/>
</dbReference>
<evidence type="ECO:0000259" key="5">
    <source>
        <dbReference type="Pfam" id="PF17678"/>
    </source>
</evidence>
<keyword evidence="3" id="KW-0106">Calcium</keyword>
<proteinExistence type="predicted"/>
<dbReference type="FunFam" id="3.30.2080.10:FF:000001">
    <property type="entry name" value="Alpha-1,2-mannosidase subfamily"/>
    <property type="match status" value="1"/>
</dbReference>
<dbReference type="InterPro" id="IPR041371">
    <property type="entry name" value="GH92_N"/>
</dbReference>
<dbReference type="InterPro" id="IPR050883">
    <property type="entry name" value="PNGase"/>
</dbReference>
<dbReference type="SUPFAM" id="SSF48208">
    <property type="entry name" value="Six-hairpin glycosidases"/>
    <property type="match status" value="1"/>
</dbReference>
<dbReference type="Gene3D" id="1.20.1050.60">
    <property type="entry name" value="alpha-1,2-mannosidase"/>
    <property type="match status" value="1"/>
</dbReference>
<dbReference type="GO" id="GO:0006516">
    <property type="term" value="P:glycoprotein catabolic process"/>
    <property type="evidence" value="ECO:0007669"/>
    <property type="project" value="TreeGrafter"/>
</dbReference>
<dbReference type="STRING" id="1263103.BN741_01249"/>
<dbReference type="PANTHER" id="PTHR12143">
    <property type="entry name" value="PEPTIDE N-GLYCANASE PNGASE -RELATED"/>
    <property type="match status" value="1"/>
</dbReference>
<feature type="domain" description="Glycosyl hydrolase family 92 N-terminal" evidence="5">
    <location>
        <begin position="53"/>
        <end position="279"/>
    </location>
</feature>
<comment type="subunit">
    <text evidence="2">Monomer.</text>
</comment>
<feature type="domain" description="Glycosyl hydrolase family 92" evidence="4">
    <location>
        <begin position="285"/>
        <end position="749"/>
    </location>
</feature>
<evidence type="ECO:0000256" key="3">
    <source>
        <dbReference type="ARBA" id="ARBA00022837"/>
    </source>
</evidence>
<dbReference type="GO" id="GO:0005975">
    <property type="term" value="P:carbohydrate metabolic process"/>
    <property type="evidence" value="ECO:0007669"/>
    <property type="project" value="InterPro"/>
</dbReference>
<dbReference type="Pfam" id="PF07971">
    <property type="entry name" value="Glyco_hydro_92"/>
    <property type="match status" value="1"/>
</dbReference>
<evidence type="ECO:0000313" key="6">
    <source>
        <dbReference type="EMBL" id="CDE32241.1"/>
    </source>
</evidence>
<protein>
    <submittedName>
        <fullName evidence="6">Putative alpha-1 2-mannosidase</fullName>
    </submittedName>
</protein>
<dbReference type="Gene3D" id="2.70.98.10">
    <property type="match status" value="1"/>
</dbReference>
<dbReference type="GO" id="GO:0000224">
    <property type="term" value="F:peptide-N4-(N-acetyl-beta-glucosaminyl)asparagine amidase activity"/>
    <property type="evidence" value="ECO:0007669"/>
    <property type="project" value="TreeGrafter"/>
</dbReference>
<gene>
    <name evidence="6" type="ORF">BN741_01249</name>
</gene>
<dbReference type="FunFam" id="1.20.1050.60:FF:000001">
    <property type="entry name" value="Putative alpha-1,2-mannosidase"/>
    <property type="match status" value="1"/>
</dbReference>
<comment type="caution">
    <text evidence="6">The sequence shown here is derived from an EMBL/GenBank/DDBJ whole genome shotgun (WGS) entry which is preliminary data.</text>
</comment>
<dbReference type="GO" id="GO:0005829">
    <property type="term" value="C:cytosol"/>
    <property type="evidence" value="ECO:0007669"/>
    <property type="project" value="TreeGrafter"/>
</dbReference>
<dbReference type="InterPro" id="IPR014718">
    <property type="entry name" value="GH-type_carb-bd"/>
</dbReference>
<dbReference type="EMBL" id="CBIT010000125">
    <property type="protein sequence ID" value="CDE32241.1"/>
    <property type="molecule type" value="Genomic_DNA"/>
</dbReference>
<dbReference type="InterPro" id="IPR008928">
    <property type="entry name" value="6-hairpin_glycosidase_sf"/>
</dbReference>
<evidence type="ECO:0000256" key="2">
    <source>
        <dbReference type="ARBA" id="ARBA00011245"/>
    </source>
</evidence>
<dbReference type="Pfam" id="PF17678">
    <property type="entry name" value="Glyco_hydro_92N"/>
    <property type="match status" value="1"/>
</dbReference>
<dbReference type="InterPro" id="IPR012939">
    <property type="entry name" value="Glyco_hydro_92"/>
</dbReference>
<dbReference type="NCBIfam" id="TIGR01180">
    <property type="entry name" value="aman2_put"/>
    <property type="match status" value="1"/>
</dbReference>
<organism evidence="6">
    <name type="scientific">Leyella stercorea CAG:629</name>
    <dbReference type="NCBI Taxonomy" id="1263103"/>
    <lineage>
        <taxon>Bacteria</taxon>
        <taxon>Pseudomonadati</taxon>
        <taxon>Bacteroidota</taxon>
        <taxon>Bacteroidia</taxon>
        <taxon>Bacteroidales</taxon>
        <taxon>Prevotellaceae</taxon>
        <taxon>Leyella</taxon>
    </lineage>
</organism>
<name>R7GYY9_9BACT</name>
<evidence type="ECO:0000259" key="4">
    <source>
        <dbReference type="Pfam" id="PF07971"/>
    </source>
</evidence>
<dbReference type="InterPro" id="IPR005887">
    <property type="entry name" value="GH92_a_mannosidase_put"/>
</dbReference>
<dbReference type="Gene3D" id="3.30.2080.10">
    <property type="entry name" value="GH92 mannosidase domain"/>
    <property type="match status" value="1"/>
</dbReference>
<accession>R7GYY9</accession>
<comment type="cofactor">
    <cofactor evidence="1">
        <name>Ca(2+)</name>
        <dbReference type="ChEBI" id="CHEBI:29108"/>
    </cofactor>
</comment>
<sequence>MGHSLSGLYFYLSYFQFESSYFIMMRKTLISIVCLAACTIHATTYAKDYASKVNTLIGTDYTGNTYPGAQVPFGMVQLSPDNGLPGWDRIAGYFYPDSTIAGFSHTHLLGTGAGDLYDISFMPVTLPYNEAEEPLGIHSRFSHKDETAHAGYYQVRLTDYDINVELTATPRCGVQRYTFPNDGKERMVILDLNKAMNWDATVDSKISVVDSFTIEGYRYSDGWARNQRVWFRTRFSQPIKSVEIDSKALKNNRDGVGCIARFKFASEGFDKLVVTTALSPTSLAGAQKNLQAEAVSDDFDAVRRQAESLWNKELGRIEIEGGSQSQETVFYTSLYHAMSAPTLLCDVDGSYLGADRQLHKANGWFNYETCSLWDTYRAAHPLYDILMPTCASDMVNSLIAFSKENGRLPIWNMWSSETDMMIGYHAASVIAEAILKGVPNINKEEALAECVKTANLDDYRGIGLYKKLGYVPYDVKEPTLGDDWSLSRTLEYAYDDACIAALAKSMNKTDLYKEFSKRAQNYRNVYCKGNTFMQPRHSDGSFQPAYSPDEYTSHICESNGWHYMWSVQHDIKGLEKLVGKKRFAEKLDSFFTYTPTANAELPLFSTGMIGQYAHGNEPSHHAAYIFNKIGQPHKTQKYVRQILTELYNDTPAGLCGNEDCGQMSAWYVFSALGFYPLNPVSCEYEIGSPLFRNATIHLENGNTFKVEAEGYSPEKYLVKEVLLNGKRLRSTNISHEDILKGGTLTFVMQ</sequence>
<dbReference type="AlphaFoldDB" id="R7GYY9"/>
<dbReference type="Proteomes" id="UP000018072">
    <property type="component" value="Unassembled WGS sequence"/>
</dbReference>
<reference evidence="6" key="1">
    <citation type="submission" date="2012-11" db="EMBL/GenBank/DDBJ databases">
        <title>Dependencies among metagenomic species, viruses, plasmids and units of genetic variation.</title>
        <authorList>
            <person name="Nielsen H.B."/>
            <person name="Almeida M."/>
            <person name="Juncker A.S."/>
            <person name="Rasmussen S."/>
            <person name="Li J."/>
            <person name="Sunagawa S."/>
            <person name="Plichta D."/>
            <person name="Gautier L."/>
            <person name="Le Chatelier E."/>
            <person name="Peletier E."/>
            <person name="Bonde I."/>
            <person name="Nielsen T."/>
            <person name="Manichanh C."/>
            <person name="Arumugam M."/>
            <person name="Batto J."/>
            <person name="Santos M.B.Q.D."/>
            <person name="Blom N."/>
            <person name="Borruel N."/>
            <person name="Burgdorf K.S."/>
            <person name="Boumezbeur F."/>
            <person name="Casellas F."/>
            <person name="Dore J."/>
            <person name="Guarner F."/>
            <person name="Hansen T."/>
            <person name="Hildebrand F."/>
            <person name="Kaas R.S."/>
            <person name="Kennedy S."/>
            <person name="Kristiansen K."/>
            <person name="Kultima J.R."/>
            <person name="Leonard P."/>
            <person name="Levenez F."/>
            <person name="Lund O."/>
            <person name="Moumen B."/>
            <person name="Le Paslier D."/>
            <person name="Pons N."/>
            <person name="Pedersen O."/>
            <person name="Prifti E."/>
            <person name="Qin J."/>
            <person name="Raes J."/>
            <person name="Tap J."/>
            <person name="Tims S."/>
            <person name="Ussery D.W."/>
            <person name="Yamada T."/>
            <person name="MetaHit consortium"/>
            <person name="Renault P."/>
            <person name="Sicheritz-Ponten T."/>
            <person name="Bork P."/>
            <person name="Wang J."/>
            <person name="Brunak S."/>
            <person name="Ehrlich S.D."/>
        </authorList>
    </citation>
    <scope>NUCLEOTIDE SEQUENCE [LARGE SCALE GENOMIC DNA]</scope>
</reference>
<dbReference type="PANTHER" id="PTHR12143:SF39">
    <property type="entry name" value="SECRETED PROTEIN"/>
    <property type="match status" value="1"/>
</dbReference>